<name>A0A6N6RL47_9FLAO</name>
<organism evidence="1 2">
    <name type="scientific">Phaeocystidibacter luteus</name>
    <dbReference type="NCBI Taxonomy" id="911197"/>
    <lineage>
        <taxon>Bacteria</taxon>
        <taxon>Pseudomonadati</taxon>
        <taxon>Bacteroidota</taxon>
        <taxon>Flavobacteriia</taxon>
        <taxon>Flavobacteriales</taxon>
        <taxon>Phaeocystidibacteraceae</taxon>
        <taxon>Phaeocystidibacter</taxon>
    </lineage>
</organism>
<dbReference type="GO" id="GO:0000287">
    <property type="term" value="F:magnesium ion binding"/>
    <property type="evidence" value="ECO:0007669"/>
    <property type="project" value="InterPro"/>
</dbReference>
<dbReference type="GO" id="GO:0003677">
    <property type="term" value="F:DNA binding"/>
    <property type="evidence" value="ECO:0007669"/>
    <property type="project" value="InterPro"/>
</dbReference>
<dbReference type="InterPro" id="IPR011335">
    <property type="entry name" value="Restrct_endonuc-II-like"/>
</dbReference>
<evidence type="ECO:0008006" key="3">
    <source>
        <dbReference type="Google" id="ProtNLM"/>
    </source>
</evidence>
<dbReference type="AlphaFoldDB" id="A0A6N6RL47"/>
<dbReference type="RefSeq" id="WP_151667191.1">
    <property type="nucleotide sequence ID" value="NZ_WBVO01000004.1"/>
</dbReference>
<dbReference type="InterPro" id="IPR015278">
    <property type="entry name" value="BglII-like"/>
</dbReference>
<comment type="caution">
    <text evidence="1">The sequence shown here is derived from an EMBL/GenBank/DDBJ whole genome shotgun (WGS) entry which is preliminary data.</text>
</comment>
<dbReference type="GO" id="GO:0009307">
    <property type="term" value="P:DNA restriction-modification system"/>
    <property type="evidence" value="ECO:0007669"/>
    <property type="project" value="InterPro"/>
</dbReference>
<dbReference type="OrthoDB" id="5189544at2"/>
<reference evidence="1 2" key="1">
    <citation type="submission" date="2019-09" db="EMBL/GenBank/DDBJ databases">
        <title>Genomes of family Cryomorphaceae.</title>
        <authorList>
            <person name="Bowman J.P."/>
        </authorList>
    </citation>
    <scope>NUCLEOTIDE SEQUENCE [LARGE SCALE GENOMIC DNA]</scope>
    <source>
        <strain evidence="1 2">LMG 25704</strain>
    </source>
</reference>
<proteinExistence type="predicted"/>
<sequence length="209" mass="23819">MKYSLHSFRFAENIMMEQPFKIQLFEIINVLDSITDDILIEKHESFGLDDEEKLPKSLSRAINQLIKEGLVGYGWNAESAIFQDTNYQGDTWRLDFAKGDISIEVAFNHASVIAWNLMKPVLASELNHVEKAIQTQLGVIICATQEMKEKGGFDSAIGTYEKFQDYLKPLGSVLTTPILLIGLEAPEIFQIEQHQLKPRKKIGRVLYTR</sequence>
<gene>
    <name evidence="1" type="ORF">F8C67_07380</name>
</gene>
<evidence type="ECO:0000313" key="2">
    <source>
        <dbReference type="Proteomes" id="UP000468650"/>
    </source>
</evidence>
<evidence type="ECO:0000313" key="1">
    <source>
        <dbReference type="EMBL" id="KAB2810402.1"/>
    </source>
</evidence>
<dbReference type="GO" id="GO:0009036">
    <property type="term" value="F:type II site-specific deoxyribonuclease activity"/>
    <property type="evidence" value="ECO:0007669"/>
    <property type="project" value="InterPro"/>
</dbReference>
<dbReference type="Gene3D" id="3.40.91.20">
    <property type="match status" value="1"/>
</dbReference>
<protein>
    <recommendedName>
        <fullName evidence="3">Restriction endonuclease</fullName>
    </recommendedName>
</protein>
<accession>A0A6N6RL47</accession>
<keyword evidence="2" id="KW-1185">Reference proteome</keyword>
<dbReference type="InterPro" id="IPR011338">
    <property type="entry name" value="BamHI/BglII/BstY"/>
</dbReference>
<dbReference type="EMBL" id="WBVO01000004">
    <property type="protein sequence ID" value="KAB2810402.1"/>
    <property type="molecule type" value="Genomic_DNA"/>
</dbReference>
<dbReference type="Pfam" id="PF09195">
    <property type="entry name" value="Endonuc-BglII"/>
    <property type="match status" value="1"/>
</dbReference>
<dbReference type="SUPFAM" id="SSF52980">
    <property type="entry name" value="Restriction endonuclease-like"/>
    <property type="match status" value="1"/>
</dbReference>
<dbReference type="Proteomes" id="UP000468650">
    <property type="component" value="Unassembled WGS sequence"/>
</dbReference>